<dbReference type="InterPro" id="IPR007886">
    <property type="entry name" value="AlaDH/PNT_N"/>
</dbReference>
<comment type="caution">
    <text evidence="7">The sequence shown here is derived from an EMBL/GenBank/DDBJ whole genome shotgun (WGS) entry which is preliminary data.</text>
</comment>
<proteinExistence type="predicted"/>
<dbReference type="GO" id="GO:0006740">
    <property type="term" value="P:NADPH regeneration"/>
    <property type="evidence" value="ECO:0007669"/>
    <property type="project" value="TreeGrafter"/>
</dbReference>
<keyword evidence="3" id="KW-1278">Translocase</keyword>
<evidence type="ECO:0000256" key="1">
    <source>
        <dbReference type="ARBA" id="ARBA00012943"/>
    </source>
</evidence>
<gene>
    <name evidence="7" type="ORF">AGOR_G00246180</name>
</gene>
<evidence type="ECO:0000256" key="5">
    <source>
        <dbReference type="ARBA" id="ARBA00048202"/>
    </source>
</evidence>
<dbReference type="Pfam" id="PF05222">
    <property type="entry name" value="AlaDh_PNT_N"/>
    <property type="match status" value="1"/>
</dbReference>
<dbReference type="SUPFAM" id="SSF52283">
    <property type="entry name" value="Formate/glycerate dehydrogenase catalytic domain-like"/>
    <property type="match status" value="1"/>
</dbReference>
<dbReference type="PANTHER" id="PTHR10160">
    <property type="entry name" value="NAD(P) TRANSHYDROGENASE"/>
    <property type="match status" value="1"/>
</dbReference>
<dbReference type="GO" id="GO:0016491">
    <property type="term" value="F:oxidoreductase activity"/>
    <property type="evidence" value="ECO:0007669"/>
    <property type="project" value="InterPro"/>
</dbReference>
<evidence type="ECO:0000256" key="4">
    <source>
        <dbReference type="ARBA" id="ARBA00023027"/>
    </source>
</evidence>
<sequence length="218" mass="23261">MLGCSLSGSPLRPLCAFVCAGGGRFSAAQLLLVSPMASLLRVVATSCCSPSFSRVACAKLQSARAAKTPCLRYFRTHQALYDCASPGVPYKQLTVGVPKEIFQNERRVALSPAGVQALIKQGFNVVVESGAGESAKFSDDHYIQAGATIKDVKDVLASDLLVKVRAPMFNPTLGVHEADLMKDAATLVSFIYPAQNPELMEQLSQRKATVLAMDQVPV</sequence>
<dbReference type="Gene3D" id="3.40.50.720">
    <property type="entry name" value="NAD(P)-binding Rossmann-like Domain"/>
    <property type="match status" value="1"/>
</dbReference>
<dbReference type="GO" id="GO:0005743">
    <property type="term" value="C:mitochondrial inner membrane"/>
    <property type="evidence" value="ECO:0007669"/>
    <property type="project" value="TreeGrafter"/>
</dbReference>
<evidence type="ECO:0000313" key="7">
    <source>
        <dbReference type="EMBL" id="KAI1882002.1"/>
    </source>
</evidence>
<protein>
    <recommendedName>
        <fullName evidence="1">proton-translocating NAD(P)(+) transhydrogenase</fullName>
        <ecNumber evidence="1">7.1.1.1</ecNumber>
    </recommendedName>
</protein>
<dbReference type="EC" id="7.1.1.1" evidence="1"/>
<evidence type="ECO:0000256" key="3">
    <source>
        <dbReference type="ARBA" id="ARBA00022967"/>
    </source>
</evidence>
<comment type="catalytic activity">
    <reaction evidence="5">
        <text>NAD(+) + NADPH + H(+)(in) = NADH + NADP(+) + H(+)(out)</text>
        <dbReference type="Rhea" id="RHEA:47992"/>
        <dbReference type="ChEBI" id="CHEBI:15378"/>
        <dbReference type="ChEBI" id="CHEBI:57540"/>
        <dbReference type="ChEBI" id="CHEBI:57783"/>
        <dbReference type="ChEBI" id="CHEBI:57945"/>
        <dbReference type="ChEBI" id="CHEBI:58349"/>
        <dbReference type="EC" id="7.1.1.1"/>
    </reaction>
</comment>
<accession>A0A8T3CFA7</accession>
<dbReference type="SMART" id="SM01003">
    <property type="entry name" value="AlaDh_PNT_N"/>
    <property type="match status" value="1"/>
</dbReference>
<dbReference type="PROSITE" id="PS00836">
    <property type="entry name" value="ALADH_PNT_1"/>
    <property type="match status" value="1"/>
</dbReference>
<dbReference type="GO" id="GO:0008750">
    <property type="term" value="F:proton-translocating NAD(P)+ transhydrogenase activity"/>
    <property type="evidence" value="ECO:0007669"/>
    <property type="project" value="UniProtKB-EC"/>
</dbReference>
<organism evidence="7 8">
    <name type="scientific">Albula goreensis</name>
    <dbReference type="NCBI Taxonomy" id="1534307"/>
    <lineage>
        <taxon>Eukaryota</taxon>
        <taxon>Metazoa</taxon>
        <taxon>Chordata</taxon>
        <taxon>Craniata</taxon>
        <taxon>Vertebrata</taxon>
        <taxon>Euteleostomi</taxon>
        <taxon>Actinopterygii</taxon>
        <taxon>Neopterygii</taxon>
        <taxon>Teleostei</taxon>
        <taxon>Albuliformes</taxon>
        <taxon>Albulidae</taxon>
        <taxon>Albula</taxon>
    </lineage>
</organism>
<keyword evidence="4" id="KW-0520">NAD</keyword>
<feature type="domain" description="Alanine dehydrogenase/pyridine nucleotide transhydrogenase N-terminal" evidence="6">
    <location>
        <begin position="96"/>
        <end position="217"/>
    </location>
</feature>
<dbReference type="AlphaFoldDB" id="A0A8T3CFA7"/>
<evidence type="ECO:0000313" key="8">
    <source>
        <dbReference type="Proteomes" id="UP000829720"/>
    </source>
</evidence>
<evidence type="ECO:0000259" key="6">
    <source>
        <dbReference type="SMART" id="SM01003"/>
    </source>
</evidence>
<keyword evidence="2" id="KW-0521">NADP</keyword>
<dbReference type="GO" id="GO:0050661">
    <property type="term" value="F:NADP binding"/>
    <property type="evidence" value="ECO:0007669"/>
    <property type="project" value="TreeGrafter"/>
</dbReference>
<dbReference type="InterPro" id="IPR008142">
    <property type="entry name" value="AlaDH/PNT_CS1"/>
</dbReference>
<name>A0A8T3CFA7_9TELE</name>
<dbReference type="Proteomes" id="UP000829720">
    <property type="component" value="Unassembled WGS sequence"/>
</dbReference>
<evidence type="ECO:0000256" key="2">
    <source>
        <dbReference type="ARBA" id="ARBA00022857"/>
    </source>
</evidence>
<dbReference type="EMBL" id="JAERUA010000025">
    <property type="protein sequence ID" value="KAI1882002.1"/>
    <property type="molecule type" value="Genomic_DNA"/>
</dbReference>
<dbReference type="PANTHER" id="PTHR10160:SF22">
    <property type="entry name" value="NAD(P) TRANSHYDROGENASE, MITOCHONDRIAL"/>
    <property type="match status" value="1"/>
</dbReference>
<keyword evidence="8" id="KW-1185">Reference proteome</keyword>
<dbReference type="OrthoDB" id="8954555at2759"/>
<reference evidence="7" key="1">
    <citation type="submission" date="2021-01" db="EMBL/GenBank/DDBJ databases">
        <authorList>
            <person name="Zahm M."/>
            <person name="Roques C."/>
            <person name="Cabau C."/>
            <person name="Klopp C."/>
            <person name="Donnadieu C."/>
            <person name="Jouanno E."/>
            <person name="Lampietro C."/>
            <person name="Louis A."/>
            <person name="Herpin A."/>
            <person name="Echchiki A."/>
            <person name="Berthelot C."/>
            <person name="Parey E."/>
            <person name="Roest-Crollius H."/>
            <person name="Braasch I."/>
            <person name="Postlethwait J."/>
            <person name="Bobe J."/>
            <person name="Montfort J."/>
            <person name="Bouchez O."/>
            <person name="Begum T."/>
            <person name="Mejri S."/>
            <person name="Adams A."/>
            <person name="Chen W.-J."/>
            <person name="Guiguen Y."/>
        </authorList>
    </citation>
    <scope>NUCLEOTIDE SEQUENCE</scope>
    <source>
        <tissue evidence="7">Blood</tissue>
    </source>
</reference>